<protein>
    <submittedName>
        <fullName evidence="1">Uncharacterized protein</fullName>
    </submittedName>
</protein>
<accession>A0ABP6QC78</accession>
<name>A0ABP6QC78_9ACTN</name>
<evidence type="ECO:0000313" key="1">
    <source>
        <dbReference type="EMBL" id="GAA3213484.1"/>
    </source>
</evidence>
<organism evidence="1 2">
    <name type="scientific">Actinocorallia longicatena</name>
    <dbReference type="NCBI Taxonomy" id="111803"/>
    <lineage>
        <taxon>Bacteria</taxon>
        <taxon>Bacillati</taxon>
        <taxon>Actinomycetota</taxon>
        <taxon>Actinomycetes</taxon>
        <taxon>Streptosporangiales</taxon>
        <taxon>Thermomonosporaceae</taxon>
        <taxon>Actinocorallia</taxon>
    </lineage>
</organism>
<dbReference type="EMBL" id="BAAAUV010000007">
    <property type="protein sequence ID" value="GAA3213484.1"/>
    <property type="molecule type" value="Genomic_DNA"/>
</dbReference>
<evidence type="ECO:0000313" key="2">
    <source>
        <dbReference type="Proteomes" id="UP001501237"/>
    </source>
</evidence>
<keyword evidence="2" id="KW-1185">Reference proteome</keyword>
<dbReference type="RefSeq" id="WP_344829031.1">
    <property type="nucleotide sequence ID" value="NZ_BAAAUV010000007.1"/>
</dbReference>
<comment type="caution">
    <text evidence="1">The sequence shown here is derived from an EMBL/GenBank/DDBJ whole genome shotgun (WGS) entry which is preliminary data.</text>
</comment>
<reference evidence="2" key="1">
    <citation type="journal article" date="2019" name="Int. J. Syst. Evol. Microbiol.">
        <title>The Global Catalogue of Microorganisms (GCM) 10K type strain sequencing project: providing services to taxonomists for standard genome sequencing and annotation.</title>
        <authorList>
            <consortium name="The Broad Institute Genomics Platform"/>
            <consortium name="The Broad Institute Genome Sequencing Center for Infectious Disease"/>
            <person name="Wu L."/>
            <person name="Ma J."/>
        </authorList>
    </citation>
    <scope>NUCLEOTIDE SEQUENCE [LARGE SCALE GENOMIC DNA]</scope>
    <source>
        <strain evidence="2">JCM 9377</strain>
    </source>
</reference>
<dbReference type="Proteomes" id="UP001501237">
    <property type="component" value="Unassembled WGS sequence"/>
</dbReference>
<proteinExistence type="predicted"/>
<sequence length="52" mass="5128">MNKKNLGMVAGAFAAFYVLKQPDAAAAAVNNAASGIGDAADSLAQFVNALAS</sequence>
<gene>
    <name evidence="1" type="ORF">GCM10010468_33500</name>
</gene>